<gene>
    <name evidence="2" type="ORF">CYMTET_54388</name>
</gene>
<reference evidence="2 3" key="1">
    <citation type="journal article" date="2015" name="Genome Biol. Evol.">
        <title>Comparative Genomics of a Bacterivorous Green Alga Reveals Evolutionary Causalities and Consequences of Phago-Mixotrophic Mode of Nutrition.</title>
        <authorList>
            <person name="Burns J.A."/>
            <person name="Paasch A."/>
            <person name="Narechania A."/>
            <person name="Kim E."/>
        </authorList>
    </citation>
    <scope>NUCLEOTIDE SEQUENCE [LARGE SCALE GENOMIC DNA]</scope>
    <source>
        <strain evidence="2 3">PLY_AMNH</strain>
    </source>
</reference>
<dbReference type="AlphaFoldDB" id="A0AAE0BF30"/>
<sequence>MLPYELNSGLVNIDPVSLANVDSNCSVDTPTAATGISTLEATETLEEAMLVMTTALELTPAEAAICALNEALNEAAHVEFEKLAMSRSEKAMLDDTTLTVTVPGGGGGGGSGGGGGGSGGGSGGGGGGAEDTVVGSTEGTGVVGGAVVGAAVETNDGDKVGEDVRSAVVGEAEVGKAVVGNPVGVAMGGFVAGDRVRDWVGGAEVGDPVVGTEVAGDRRKLDNLCVPCPATMATRFPRAPDISELESDVCRLCIVPTIGLSVLAPD</sequence>
<evidence type="ECO:0000313" key="3">
    <source>
        <dbReference type="Proteomes" id="UP001190700"/>
    </source>
</evidence>
<dbReference type="EMBL" id="LGRX02035295">
    <property type="protein sequence ID" value="KAK3235408.1"/>
    <property type="molecule type" value="Genomic_DNA"/>
</dbReference>
<organism evidence="2 3">
    <name type="scientific">Cymbomonas tetramitiformis</name>
    <dbReference type="NCBI Taxonomy" id="36881"/>
    <lineage>
        <taxon>Eukaryota</taxon>
        <taxon>Viridiplantae</taxon>
        <taxon>Chlorophyta</taxon>
        <taxon>Pyramimonadophyceae</taxon>
        <taxon>Pyramimonadales</taxon>
        <taxon>Pyramimonadaceae</taxon>
        <taxon>Cymbomonas</taxon>
    </lineage>
</organism>
<feature type="region of interest" description="Disordered" evidence="1">
    <location>
        <begin position="101"/>
        <end position="138"/>
    </location>
</feature>
<proteinExistence type="predicted"/>
<protein>
    <submittedName>
        <fullName evidence="2">Uncharacterized protein</fullName>
    </submittedName>
</protein>
<accession>A0AAE0BF30</accession>
<dbReference type="Proteomes" id="UP001190700">
    <property type="component" value="Unassembled WGS sequence"/>
</dbReference>
<feature type="compositionally biased region" description="Gly residues" evidence="1">
    <location>
        <begin position="103"/>
        <end position="129"/>
    </location>
</feature>
<comment type="caution">
    <text evidence="2">The sequence shown here is derived from an EMBL/GenBank/DDBJ whole genome shotgun (WGS) entry which is preliminary data.</text>
</comment>
<name>A0AAE0BF30_9CHLO</name>
<evidence type="ECO:0000256" key="1">
    <source>
        <dbReference type="SAM" id="MobiDB-lite"/>
    </source>
</evidence>
<evidence type="ECO:0000313" key="2">
    <source>
        <dbReference type="EMBL" id="KAK3235408.1"/>
    </source>
</evidence>
<keyword evidence="3" id="KW-1185">Reference proteome</keyword>